<dbReference type="Pfam" id="PF01979">
    <property type="entry name" value="Amidohydro_1"/>
    <property type="match status" value="1"/>
</dbReference>
<gene>
    <name evidence="3" type="ORF">J2Z43_000578</name>
</gene>
<dbReference type="SUPFAM" id="SSF51338">
    <property type="entry name" value="Composite domain of metallo-dependent hydrolases"/>
    <property type="match status" value="1"/>
</dbReference>
<evidence type="ECO:0000256" key="1">
    <source>
        <dbReference type="ARBA" id="ARBA00022801"/>
    </source>
</evidence>
<dbReference type="SUPFAM" id="SSF51556">
    <property type="entry name" value="Metallo-dependent hydrolases"/>
    <property type="match status" value="1"/>
</dbReference>
<dbReference type="Gene3D" id="3.20.20.140">
    <property type="entry name" value="Metal-dependent hydrolases"/>
    <property type="match status" value="1"/>
</dbReference>
<name>A0ABS4E8D7_9FIRM</name>
<dbReference type="InterPro" id="IPR032466">
    <property type="entry name" value="Metal_Hydrolase"/>
</dbReference>
<dbReference type="Gene3D" id="2.30.40.10">
    <property type="entry name" value="Urease, subunit C, domain 1"/>
    <property type="match status" value="1"/>
</dbReference>
<keyword evidence="1 3" id="KW-0378">Hydrolase</keyword>
<dbReference type="EMBL" id="JAGGJX010000001">
    <property type="protein sequence ID" value="MBP1854188.1"/>
    <property type="molecule type" value="Genomic_DNA"/>
</dbReference>
<reference evidence="3 4" key="1">
    <citation type="submission" date="2021-03" db="EMBL/GenBank/DDBJ databases">
        <title>Genomic Encyclopedia of Type Strains, Phase IV (KMG-IV): sequencing the most valuable type-strain genomes for metagenomic binning, comparative biology and taxonomic classification.</title>
        <authorList>
            <person name="Goeker M."/>
        </authorList>
    </citation>
    <scope>NUCLEOTIDE SEQUENCE [LARGE SCALE GENOMIC DNA]</scope>
    <source>
        <strain evidence="3 4">DSM 1289</strain>
    </source>
</reference>
<protein>
    <submittedName>
        <fullName evidence="3">Cytosine/adenosine deaminase-related metal-dependent hydrolase</fullName>
    </submittedName>
</protein>
<organism evidence="3 4">
    <name type="scientific">Metaclostridioides mangenotii</name>
    <dbReference type="NCBI Taxonomy" id="1540"/>
    <lineage>
        <taxon>Bacteria</taxon>
        <taxon>Bacillati</taxon>
        <taxon>Bacillota</taxon>
        <taxon>Clostridia</taxon>
        <taxon>Peptostreptococcales</taxon>
        <taxon>Peptostreptococcaceae</taxon>
        <taxon>Metaclostridioides</taxon>
    </lineage>
</organism>
<proteinExistence type="predicted"/>
<dbReference type="PANTHER" id="PTHR43794">
    <property type="entry name" value="AMINOHYDROLASE SSNA-RELATED"/>
    <property type="match status" value="1"/>
</dbReference>
<evidence type="ECO:0000259" key="2">
    <source>
        <dbReference type="Pfam" id="PF01979"/>
    </source>
</evidence>
<comment type="caution">
    <text evidence="3">The sequence shown here is derived from an EMBL/GenBank/DDBJ whole genome shotgun (WGS) entry which is preliminary data.</text>
</comment>
<dbReference type="GO" id="GO:0016787">
    <property type="term" value="F:hydrolase activity"/>
    <property type="evidence" value="ECO:0007669"/>
    <property type="project" value="UniProtKB-KW"/>
</dbReference>
<dbReference type="PANTHER" id="PTHR43794:SF11">
    <property type="entry name" value="AMIDOHYDROLASE-RELATED DOMAIN-CONTAINING PROTEIN"/>
    <property type="match status" value="1"/>
</dbReference>
<dbReference type="Proteomes" id="UP000767291">
    <property type="component" value="Unassembled WGS sequence"/>
</dbReference>
<evidence type="ECO:0000313" key="3">
    <source>
        <dbReference type="EMBL" id="MBP1854188.1"/>
    </source>
</evidence>
<feature type="domain" description="Amidohydrolase-related" evidence="2">
    <location>
        <begin position="54"/>
        <end position="408"/>
    </location>
</feature>
<accession>A0ABS4E8D7</accession>
<dbReference type="InterPro" id="IPR006680">
    <property type="entry name" value="Amidohydro-rel"/>
</dbReference>
<sequence length="436" mass="49003">MIAIKSKFLMSSVDDIYADHAVVIEDEIIKDIIPNVELRSKYPGVEIIDKSEAVVMPGFINAHMHQYGVLSRGIPANVEFNDFEGFLNDYWWPFIENRIGLREVKATTVTSAIELIESGVIGLCDTLEAPNTEEGTLIEQGKIIENLGMKAVISIESCERIDCENGLKCLKENADLIRWSKENSKLISGMMCTHTSFTCSADFIKKTKQMALVLDAPMQFHLSESTYEPNYTAKYFGTKPVKYYNDLNILDENILVSQCVKVDDEEIEILKERGTKVVHMPLSNCEIGGGFSPVQKMLDEGIKVALGTDGYINDFFEVMRGAFLIHKSVAEDTTVMSAKTVLQMATEHGAYVLNLKDSGKIKVGNKADVIVLENKFKTPINLDNIYDQIVVHGRKEFVSNVFINGKRVLKDYELSGVDKKSVEEDMKKVAEDFWKF</sequence>
<keyword evidence="4" id="KW-1185">Reference proteome</keyword>
<dbReference type="RefSeq" id="WP_209455746.1">
    <property type="nucleotide sequence ID" value="NZ_BAAACS010000017.1"/>
</dbReference>
<evidence type="ECO:0000313" key="4">
    <source>
        <dbReference type="Proteomes" id="UP000767291"/>
    </source>
</evidence>
<dbReference type="InterPro" id="IPR011059">
    <property type="entry name" value="Metal-dep_hydrolase_composite"/>
</dbReference>
<dbReference type="InterPro" id="IPR050287">
    <property type="entry name" value="MTA/SAH_deaminase"/>
</dbReference>